<proteinExistence type="predicted"/>
<dbReference type="OrthoDB" id="3531976at2759"/>
<keyword evidence="2" id="KW-1185">Reference proteome</keyword>
<dbReference type="RefSeq" id="XP_031865405.1">
    <property type="nucleotide sequence ID" value="XM_032018568.1"/>
</dbReference>
<dbReference type="Proteomes" id="UP000254866">
    <property type="component" value="Unassembled WGS sequence"/>
</dbReference>
<evidence type="ECO:0000313" key="1">
    <source>
        <dbReference type="EMBL" id="RDL31156.1"/>
    </source>
</evidence>
<sequence length="98" mass="11056">MSSPTLRKLALATFAGIGAIYTATTFSAPSNTQTIANDMRKQLDEYNSSVEAGKESQFQHAARSDRSTMLDRHELMENAKIRKPWNMTFAEREREATK</sequence>
<name>A0A370TB41_9HELO</name>
<evidence type="ECO:0000313" key="2">
    <source>
        <dbReference type="Proteomes" id="UP000254866"/>
    </source>
</evidence>
<dbReference type="EMBL" id="NPIC01000013">
    <property type="protein sequence ID" value="RDL31156.1"/>
    <property type="molecule type" value="Genomic_DNA"/>
</dbReference>
<reference evidence="1 2" key="1">
    <citation type="journal article" date="2018" name="IMA Fungus">
        <title>IMA Genome-F 9: Draft genome sequence of Annulohypoxylon stygium, Aspergillus mulundensis, Berkeleyomyces basicola (syn. Thielaviopsis basicola), Ceratocystis smalleyi, two Cercospora beticola strains, Coleophoma cylindrospora, Fusarium fracticaudum, Phialophora cf. hyalina, and Morchella septimelata.</title>
        <authorList>
            <person name="Wingfield B.D."/>
            <person name="Bills G.F."/>
            <person name="Dong Y."/>
            <person name="Huang W."/>
            <person name="Nel W.J."/>
            <person name="Swalarsk-Parry B.S."/>
            <person name="Vaghefi N."/>
            <person name="Wilken P.M."/>
            <person name="An Z."/>
            <person name="de Beer Z.W."/>
            <person name="De Vos L."/>
            <person name="Chen L."/>
            <person name="Duong T.A."/>
            <person name="Gao Y."/>
            <person name="Hammerbacher A."/>
            <person name="Kikkert J.R."/>
            <person name="Li Y."/>
            <person name="Li H."/>
            <person name="Li K."/>
            <person name="Li Q."/>
            <person name="Liu X."/>
            <person name="Ma X."/>
            <person name="Naidoo K."/>
            <person name="Pethybridge S.J."/>
            <person name="Sun J."/>
            <person name="Steenkamp E.T."/>
            <person name="van der Nest M.A."/>
            <person name="van Wyk S."/>
            <person name="Wingfield M.J."/>
            <person name="Xiong C."/>
            <person name="Yue Q."/>
            <person name="Zhang X."/>
        </authorList>
    </citation>
    <scope>NUCLEOTIDE SEQUENCE [LARGE SCALE GENOMIC DNA]</scope>
    <source>
        <strain evidence="1 2">BP 5553</strain>
    </source>
</reference>
<protein>
    <submittedName>
        <fullName evidence="1">Uncharacterized protein</fullName>
    </submittedName>
</protein>
<comment type="caution">
    <text evidence="1">The sequence shown here is derived from an EMBL/GenBank/DDBJ whole genome shotgun (WGS) entry which is preliminary data.</text>
</comment>
<dbReference type="GeneID" id="43602794"/>
<organism evidence="1 2">
    <name type="scientific">Venustampulla echinocandica</name>
    <dbReference type="NCBI Taxonomy" id="2656787"/>
    <lineage>
        <taxon>Eukaryota</taxon>
        <taxon>Fungi</taxon>
        <taxon>Dikarya</taxon>
        <taxon>Ascomycota</taxon>
        <taxon>Pezizomycotina</taxon>
        <taxon>Leotiomycetes</taxon>
        <taxon>Helotiales</taxon>
        <taxon>Pleuroascaceae</taxon>
        <taxon>Venustampulla</taxon>
    </lineage>
</organism>
<accession>A0A370TB41</accession>
<gene>
    <name evidence="1" type="ORF">BP5553_09945</name>
</gene>
<dbReference type="AlphaFoldDB" id="A0A370TB41"/>